<dbReference type="WBParaSite" id="Pan_g3594.t1">
    <property type="protein sequence ID" value="Pan_g3594.t1"/>
    <property type="gene ID" value="Pan_g3594"/>
</dbReference>
<reference evidence="2" key="2">
    <citation type="submission" date="2020-10" db="UniProtKB">
        <authorList>
            <consortium name="WormBaseParasite"/>
        </authorList>
    </citation>
    <scope>IDENTIFICATION</scope>
</reference>
<name>A0A7E4VV69_PANRE</name>
<protein>
    <submittedName>
        <fullName evidence="2">ABC transporter substrate-binding protein</fullName>
    </submittedName>
</protein>
<keyword evidence="1" id="KW-1185">Reference proteome</keyword>
<proteinExistence type="predicted"/>
<organism evidence="1 2">
    <name type="scientific">Panagrellus redivivus</name>
    <name type="common">Microworm</name>
    <dbReference type="NCBI Taxonomy" id="6233"/>
    <lineage>
        <taxon>Eukaryota</taxon>
        <taxon>Metazoa</taxon>
        <taxon>Ecdysozoa</taxon>
        <taxon>Nematoda</taxon>
        <taxon>Chromadorea</taxon>
        <taxon>Rhabditida</taxon>
        <taxon>Tylenchina</taxon>
        <taxon>Panagrolaimomorpha</taxon>
        <taxon>Panagrolaimoidea</taxon>
        <taxon>Panagrolaimidae</taxon>
        <taxon>Panagrellus</taxon>
    </lineage>
</organism>
<dbReference type="Proteomes" id="UP000492821">
    <property type="component" value="Unassembled WGS sequence"/>
</dbReference>
<dbReference type="AlphaFoldDB" id="A0A7E4VV69"/>
<evidence type="ECO:0000313" key="1">
    <source>
        <dbReference type="Proteomes" id="UP000492821"/>
    </source>
</evidence>
<accession>A0A7E4VV69</accession>
<evidence type="ECO:0000313" key="2">
    <source>
        <dbReference type="WBParaSite" id="Pan_g3594.t1"/>
    </source>
</evidence>
<reference evidence="1" key="1">
    <citation type="journal article" date="2013" name="Genetics">
        <title>The draft genome and transcriptome of Panagrellus redivivus are shaped by the harsh demands of a free-living lifestyle.</title>
        <authorList>
            <person name="Srinivasan J."/>
            <person name="Dillman A.R."/>
            <person name="Macchietto M.G."/>
            <person name="Heikkinen L."/>
            <person name="Lakso M."/>
            <person name="Fracchia K.M."/>
            <person name="Antoshechkin I."/>
            <person name="Mortazavi A."/>
            <person name="Wong G."/>
            <person name="Sternberg P.W."/>
        </authorList>
    </citation>
    <scope>NUCLEOTIDE SEQUENCE [LARGE SCALE GENOMIC DNA]</scope>
    <source>
        <strain evidence="1">MT8872</strain>
    </source>
</reference>
<sequence>MDTFGFFLNSKKGKTAVQYEGFTRDFVERAYVFSSCHAIDHPLKEATSSGTTRADK</sequence>